<dbReference type="GO" id="GO:0005737">
    <property type="term" value="C:cytoplasm"/>
    <property type="evidence" value="ECO:0007669"/>
    <property type="project" value="UniProtKB-SubCell"/>
</dbReference>
<dbReference type="Gene3D" id="3.40.50.1970">
    <property type="match status" value="1"/>
</dbReference>
<evidence type="ECO:0000256" key="11">
    <source>
        <dbReference type="ARBA" id="ARBA00022605"/>
    </source>
</evidence>
<evidence type="ECO:0000256" key="19">
    <source>
        <dbReference type="NCBIfam" id="TIGR01357"/>
    </source>
</evidence>
<dbReference type="InterPro" id="IPR056179">
    <property type="entry name" value="DHQS_C"/>
</dbReference>
<dbReference type="GO" id="GO:0000166">
    <property type="term" value="F:nucleotide binding"/>
    <property type="evidence" value="ECO:0007669"/>
    <property type="project" value="UniProtKB-KW"/>
</dbReference>
<comment type="subcellular location">
    <subcellularLocation>
        <location evidence="5">Cytoplasm</location>
    </subcellularLocation>
</comment>
<sequence>MYPLLSKESNVFIVEDLKKDIEYFINSFQHDKVFLLSDETAYELCYPKIKDAIGLSADRTVIIPSGDHNKGIESLSKVWHLLSHGGADRKSLLITLGGGMPCDLGGFAASTFKRGIQFINIPTTLLAQVDASIGGKTGINFEGFKNEVGVFNQATAVLIETSFLDTLDGENIISGFAEMLKHAFIYSADKWEQLKNYDIKNPDYKLLKELVADSIRIKDHFVQNDPLENHIRKALNFGHTFGHAFESLAMHENRPVLHGYAVAFGMICELYLSHIRLGFPMPLVMEIANHLEAIFGHFEFDKAHFEELYQLMTHDKKNESNQINFTLLESIGKIQINCQATKDEVFDALHFYTNIS</sequence>
<evidence type="ECO:0000256" key="1">
    <source>
        <dbReference type="ARBA" id="ARBA00001393"/>
    </source>
</evidence>
<evidence type="ECO:0000256" key="17">
    <source>
        <dbReference type="ARBA" id="ARBA00023239"/>
    </source>
</evidence>
<dbReference type="SUPFAM" id="SSF56796">
    <property type="entry name" value="Dehydroquinate synthase-like"/>
    <property type="match status" value="1"/>
</dbReference>
<dbReference type="InterPro" id="IPR016037">
    <property type="entry name" value="DHQ_synth_AroB"/>
</dbReference>
<evidence type="ECO:0000259" key="21">
    <source>
        <dbReference type="Pfam" id="PF24621"/>
    </source>
</evidence>
<dbReference type="CDD" id="cd08195">
    <property type="entry name" value="DHQS"/>
    <property type="match status" value="1"/>
</dbReference>
<comment type="caution">
    <text evidence="22">The sequence shown here is derived from an EMBL/GenBank/DDBJ whole genome shotgun (WGS) entry which is preliminary data.</text>
</comment>
<dbReference type="PANTHER" id="PTHR43622">
    <property type="entry name" value="3-DEHYDROQUINATE SYNTHASE"/>
    <property type="match status" value="1"/>
</dbReference>
<evidence type="ECO:0000259" key="20">
    <source>
        <dbReference type="Pfam" id="PF01761"/>
    </source>
</evidence>
<evidence type="ECO:0000256" key="13">
    <source>
        <dbReference type="ARBA" id="ARBA00022741"/>
    </source>
</evidence>
<comment type="similarity">
    <text evidence="7">Belongs to the sugar phosphate cyclases superfamily. Dehydroquinate synthase family.</text>
</comment>
<evidence type="ECO:0000256" key="6">
    <source>
        <dbReference type="ARBA" id="ARBA00004661"/>
    </source>
</evidence>
<comment type="function">
    <text evidence="4">Catalyzes the conversion of 3-deoxy-D-arabino-heptulosonate 7-phosphate (DAHP) to dehydroquinate (DHQ).</text>
</comment>
<evidence type="ECO:0000256" key="4">
    <source>
        <dbReference type="ARBA" id="ARBA00003485"/>
    </source>
</evidence>
<dbReference type="EC" id="4.2.3.4" evidence="8 19"/>
<evidence type="ECO:0000313" key="23">
    <source>
        <dbReference type="Proteomes" id="UP000679220"/>
    </source>
</evidence>
<feature type="domain" description="3-dehydroquinate synthase C-terminal" evidence="21">
    <location>
        <begin position="175"/>
        <end position="318"/>
    </location>
</feature>
<dbReference type="GO" id="GO:0003856">
    <property type="term" value="F:3-dehydroquinate synthase activity"/>
    <property type="evidence" value="ECO:0007669"/>
    <property type="project" value="UniProtKB-UniRule"/>
</dbReference>
<keyword evidence="11" id="KW-0028">Amino-acid biosynthesis</keyword>
<keyword evidence="18" id="KW-0170">Cobalt</keyword>
<keyword evidence="13" id="KW-0547">Nucleotide-binding</keyword>
<dbReference type="InterPro" id="IPR030960">
    <property type="entry name" value="DHQS/DOIS_N"/>
</dbReference>
<dbReference type="RefSeq" id="WP_212192583.1">
    <property type="nucleotide sequence ID" value="NZ_JAGTAR010000034.1"/>
</dbReference>
<evidence type="ECO:0000256" key="16">
    <source>
        <dbReference type="ARBA" id="ARBA00023141"/>
    </source>
</evidence>
<dbReference type="GO" id="GO:0009423">
    <property type="term" value="P:chorismate biosynthetic process"/>
    <property type="evidence" value="ECO:0007669"/>
    <property type="project" value="UniProtKB-UniRule"/>
</dbReference>
<dbReference type="GO" id="GO:0009073">
    <property type="term" value="P:aromatic amino acid family biosynthetic process"/>
    <property type="evidence" value="ECO:0007669"/>
    <property type="project" value="UniProtKB-KW"/>
</dbReference>
<reference evidence="22" key="2">
    <citation type="submission" date="2021-04" db="EMBL/GenBank/DDBJ databases">
        <authorList>
            <person name="Zhang T."/>
            <person name="Zhang Y."/>
            <person name="Lu D."/>
            <person name="Zuo D."/>
            <person name="Du Z."/>
        </authorList>
    </citation>
    <scope>NUCLEOTIDE SEQUENCE</scope>
    <source>
        <strain evidence="22">JR1</strain>
    </source>
</reference>
<dbReference type="NCBIfam" id="TIGR01357">
    <property type="entry name" value="aroB"/>
    <property type="match status" value="1"/>
</dbReference>
<dbReference type="GO" id="GO:0046872">
    <property type="term" value="F:metal ion binding"/>
    <property type="evidence" value="ECO:0007669"/>
    <property type="project" value="UniProtKB-KW"/>
</dbReference>
<evidence type="ECO:0000256" key="15">
    <source>
        <dbReference type="ARBA" id="ARBA00023027"/>
    </source>
</evidence>
<comment type="catalytic activity">
    <reaction evidence="1">
        <text>7-phospho-2-dehydro-3-deoxy-D-arabino-heptonate = 3-dehydroquinate + phosphate</text>
        <dbReference type="Rhea" id="RHEA:21968"/>
        <dbReference type="ChEBI" id="CHEBI:32364"/>
        <dbReference type="ChEBI" id="CHEBI:43474"/>
        <dbReference type="ChEBI" id="CHEBI:58394"/>
        <dbReference type="EC" id="4.2.3.4"/>
    </reaction>
</comment>
<accession>A0A941F659</accession>
<dbReference type="Proteomes" id="UP000679220">
    <property type="component" value="Unassembled WGS sequence"/>
</dbReference>
<dbReference type="InterPro" id="IPR050071">
    <property type="entry name" value="Dehydroquinate_synthase"/>
</dbReference>
<dbReference type="AlphaFoldDB" id="A0A941F659"/>
<evidence type="ECO:0000256" key="5">
    <source>
        <dbReference type="ARBA" id="ARBA00004496"/>
    </source>
</evidence>
<evidence type="ECO:0000256" key="2">
    <source>
        <dbReference type="ARBA" id="ARBA00001911"/>
    </source>
</evidence>
<organism evidence="22 23">
    <name type="scientific">Carboxylicivirga sediminis</name>
    <dbReference type="NCBI Taxonomy" id="2006564"/>
    <lineage>
        <taxon>Bacteria</taxon>
        <taxon>Pseudomonadati</taxon>
        <taxon>Bacteroidota</taxon>
        <taxon>Bacteroidia</taxon>
        <taxon>Marinilabiliales</taxon>
        <taxon>Marinilabiliaceae</taxon>
        <taxon>Carboxylicivirga</taxon>
    </lineage>
</organism>
<keyword evidence="23" id="KW-1185">Reference proteome</keyword>
<evidence type="ECO:0000256" key="12">
    <source>
        <dbReference type="ARBA" id="ARBA00022723"/>
    </source>
</evidence>
<dbReference type="InterPro" id="IPR030963">
    <property type="entry name" value="DHQ_synth_fam"/>
</dbReference>
<gene>
    <name evidence="22" type="primary">aroB</name>
    <name evidence="22" type="ORF">KDU71_18455</name>
</gene>
<keyword evidence="16" id="KW-0057">Aromatic amino acid biosynthesis</keyword>
<dbReference type="PANTHER" id="PTHR43622:SF7">
    <property type="entry name" value="3-DEHYDROQUINATE SYNTHASE, CHLOROPLASTIC"/>
    <property type="match status" value="1"/>
</dbReference>
<dbReference type="PIRSF" id="PIRSF001455">
    <property type="entry name" value="DHQ_synth"/>
    <property type="match status" value="1"/>
</dbReference>
<comment type="pathway">
    <text evidence="6">Metabolic intermediate biosynthesis; chorismate biosynthesis; chorismate from D-erythrose 4-phosphate and phosphoenolpyruvate: step 2/7.</text>
</comment>
<evidence type="ECO:0000256" key="3">
    <source>
        <dbReference type="ARBA" id="ARBA00001941"/>
    </source>
</evidence>
<keyword evidence="15" id="KW-0520">NAD</keyword>
<evidence type="ECO:0000313" key="22">
    <source>
        <dbReference type="EMBL" id="MBR8537558.1"/>
    </source>
</evidence>
<evidence type="ECO:0000256" key="10">
    <source>
        <dbReference type="ARBA" id="ARBA00022490"/>
    </source>
</evidence>
<evidence type="ECO:0000256" key="9">
    <source>
        <dbReference type="ARBA" id="ARBA00017684"/>
    </source>
</evidence>
<feature type="domain" description="3-dehydroquinate synthase N-terminal" evidence="20">
    <location>
        <begin position="61"/>
        <end position="172"/>
    </location>
</feature>
<comment type="cofactor">
    <cofactor evidence="3">
        <name>Co(2+)</name>
        <dbReference type="ChEBI" id="CHEBI:48828"/>
    </cofactor>
</comment>
<dbReference type="Gene3D" id="1.20.1090.10">
    <property type="entry name" value="Dehydroquinate synthase-like - alpha domain"/>
    <property type="match status" value="1"/>
</dbReference>
<protein>
    <recommendedName>
        <fullName evidence="9 19">3-dehydroquinate synthase</fullName>
        <ecNumber evidence="8 19">4.2.3.4</ecNumber>
    </recommendedName>
</protein>
<dbReference type="Pfam" id="PF01761">
    <property type="entry name" value="DHQ_synthase"/>
    <property type="match status" value="1"/>
</dbReference>
<evidence type="ECO:0000256" key="14">
    <source>
        <dbReference type="ARBA" id="ARBA00022833"/>
    </source>
</evidence>
<evidence type="ECO:0000256" key="8">
    <source>
        <dbReference type="ARBA" id="ARBA00013031"/>
    </source>
</evidence>
<comment type="cofactor">
    <cofactor evidence="2">
        <name>NAD(+)</name>
        <dbReference type="ChEBI" id="CHEBI:57540"/>
    </cofactor>
</comment>
<keyword evidence="17 22" id="KW-0456">Lyase</keyword>
<evidence type="ECO:0000256" key="7">
    <source>
        <dbReference type="ARBA" id="ARBA00005412"/>
    </source>
</evidence>
<reference evidence="22" key="1">
    <citation type="journal article" date="2018" name="Int. J. Syst. Evol. Microbiol.">
        <title>Carboxylicivirga sediminis sp. nov., isolated from coastal sediment.</title>
        <authorList>
            <person name="Wang F.Q."/>
            <person name="Ren L.H."/>
            <person name="Zou R.J."/>
            <person name="Sun Y.Z."/>
            <person name="Liu X.J."/>
            <person name="Jiang F."/>
            <person name="Liu L.J."/>
        </authorList>
    </citation>
    <scope>NUCLEOTIDE SEQUENCE</scope>
    <source>
        <strain evidence="22">JR1</strain>
    </source>
</reference>
<keyword evidence="14" id="KW-0862">Zinc</keyword>
<name>A0A941F659_9BACT</name>
<dbReference type="GO" id="GO:0008652">
    <property type="term" value="P:amino acid biosynthetic process"/>
    <property type="evidence" value="ECO:0007669"/>
    <property type="project" value="UniProtKB-KW"/>
</dbReference>
<dbReference type="Pfam" id="PF24621">
    <property type="entry name" value="DHQS_C"/>
    <property type="match status" value="1"/>
</dbReference>
<proteinExistence type="inferred from homology"/>
<keyword evidence="10" id="KW-0963">Cytoplasm</keyword>
<evidence type="ECO:0000256" key="18">
    <source>
        <dbReference type="ARBA" id="ARBA00023285"/>
    </source>
</evidence>
<dbReference type="EMBL" id="JAGTAR010000034">
    <property type="protein sequence ID" value="MBR8537558.1"/>
    <property type="molecule type" value="Genomic_DNA"/>
</dbReference>
<keyword evidence="12" id="KW-0479">Metal-binding</keyword>